<evidence type="ECO:0000313" key="2">
    <source>
        <dbReference type="EMBL" id="DAF55523.1"/>
    </source>
</evidence>
<sequence length="99" mass="11203">MKVYTIPISDERSQKVTTTLGQQVVDIVLTMRLGKLYADVKANRVPVVSGRVCLNGEPIVNEAFRPFEGELYFEDLQGKDDPVFGDLGKRYVLRWVKNA</sequence>
<name>A0A8S5SXL7_9CAUD</name>
<reference evidence="2" key="1">
    <citation type="journal article" date="2021" name="Proc. Natl. Acad. Sci. U.S.A.">
        <title>A Catalog of Tens of Thousands of Viruses from Human Metagenomes Reveals Hidden Associations with Chronic Diseases.</title>
        <authorList>
            <person name="Tisza M.J."/>
            <person name="Buck C.B."/>
        </authorList>
    </citation>
    <scope>NUCLEOTIDE SEQUENCE</scope>
    <source>
        <strain evidence="2">CtLYp5</strain>
    </source>
</reference>
<dbReference type="EMBL" id="BK032693">
    <property type="protein sequence ID" value="DAF55523.1"/>
    <property type="molecule type" value="Genomic_DNA"/>
</dbReference>
<evidence type="ECO:0000259" key="1">
    <source>
        <dbReference type="Pfam" id="PF22479"/>
    </source>
</evidence>
<organism evidence="2">
    <name type="scientific">Myoviridae sp. ctLYp5</name>
    <dbReference type="NCBI Taxonomy" id="2827680"/>
    <lineage>
        <taxon>Viruses</taxon>
        <taxon>Duplodnaviria</taxon>
        <taxon>Heunggongvirae</taxon>
        <taxon>Uroviricota</taxon>
        <taxon>Caudoviricetes</taxon>
    </lineage>
</organism>
<dbReference type="InterPro" id="IPR054252">
    <property type="entry name" value="Pam3_gp18"/>
</dbReference>
<feature type="domain" description="Cyanophage baseplate Pam3 plug gp18" evidence="1">
    <location>
        <begin position="4"/>
        <end position="96"/>
    </location>
</feature>
<protein>
    <recommendedName>
        <fullName evidence="1">Cyanophage baseplate Pam3 plug gp18 domain-containing protein</fullName>
    </recommendedName>
</protein>
<accession>A0A8S5SXL7</accession>
<dbReference type="Pfam" id="PF22479">
    <property type="entry name" value="Pam3_gp18"/>
    <property type="match status" value="1"/>
</dbReference>
<proteinExistence type="predicted"/>